<dbReference type="InterPro" id="IPR010281">
    <property type="entry name" value="DUF885"/>
</dbReference>
<evidence type="ECO:0000313" key="1">
    <source>
        <dbReference type="EMBL" id="RZO27310.1"/>
    </source>
</evidence>
<organism evidence="1 2">
    <name type="scientific">SAR86 cluster bacterium</name>
    <dbReference type="NCBI Taxonomy" id="2030880"/>
    <lineage>
        <taxon>Bacteria</taxon>
        <taxon>Pseudomonadati</taxon>
        <taxon>Pseudomonadota</taxon>
        <taxon>Gammaproteobacteria</taxon>
        <taxon>SAR86 cluster</taxon>
    </lineage>
</organism>
<comment type="caution">
    <text evidence="1">The sequence shown here is derived from an EMBL/GenBank/DDBJ whole genome shotgun (WGS) entry which is preliminary data.</text>
</comment>
<name>A0A520N1F5_9GAMM</name>
<gene>
    <name evidence="1" type="ORF">EVA92_00780</name>
</gene>
<protein>
    <submittedName>
        <fullName evidence="1">DUF885 domain-containing protein</fullName>
    </submittedName>
</protein>
<dbReference type="AlphaFoldDB" id="A0A520N1F5"/>
<dbReference type="PANTHER" id="PTHR33361">
    <property type="entry name" value="GLR0591 PROTEIN"/>
    <property type="match status" value="1"/>
</dbReference>
<dbReference type="PANTHER" id="PTHR33361:SF2">
    <property type="entry name" value="DUF885 DOMAIN-CONTAINING PROTEIN"/>
    <property type="match status" value="1"/>
</dbReference>
<evidence type="ECO:0000313" key="2">
    <source>
        <dbReference type="Proteomes" id="UP000315825"/>
    </source>
</evidence>
<sequence>MIRFFTTIGGFLLGSLLLALIVILSFNPSFFALKILESDLSSFGKKPSNSLDRYLNDQLAKEMLSSPETLTYLGFDSINFLTDHNSKFDDNSSESKYENYIFNKSYLKSLNRIEREKLGNSKYNLDIQKFNLQNKITSYESFKYHFNPVSQFFGSHLSVIEFLTDNHKIIDERSVKDYIARITSASTVIENNIQYLKKRAESGIFSPRFVYEKASKQISNILSFDVEENPIYLSLQKKISSLNLNKVKEERYLMEAKALLQSDFYPSYKKLQIVINNQESLAREMDGVWGLPNGDDYYKHRLRIYTTTDYSPEEIHEIGLELVASIQKEILEILTSEGYDMTKKLPSLYKEINNDKRFLFEDSDAGRKEILDRYTDIQNNALKSMDNYFHDIPKALVIVKRIPIYAEESAAGGYYQSPSLDGKRPGIFYANLFDVKATKTFGMPALSFHEAIPGHHFQNALNQENQNQTVWKKFGYRTSAFGEGWALYAERLAVEIGLVTDPYEMIGSLQSELFRAVRLVIDTGIHNKKWSREKAIDYMIDNVGSERSEATSEVERYIVWPGQACAYMLGRIKIIELRELAKSELGNKFDIKDFHREVLMNGSLPLTVLEEIIQNYITSKKI</sequence>
<proteinExistence type="predicted"/>
<dbReference type="Proteomes" id="UP000315825">
    <property type="component" value="Unassembled WGS sequence"/>
</dbReference>
<accession>A0A520N1F5</accession>
<dbReference type="Pfam" id="PF05960">
    <property type="entry name" value="DUF885"/>
    <property type="match status" value="1"/>
</dbReference>
<dbReference type="EMBL" id="SHBE01000001">
    <property type="protein sequence ID" value="RZO27310.1"/>
    <property type="molecule type" value="Genomic_DNA"/>
</dbReference>
<reference evidence="1 2" key="1">
    <citation type="submission" date="2019-02" db="EMBL/GenBank/DDBJ databases">
        <title>Prokaryotic population dynamics and viral predation in marine succession experiment using metagenomics: the confinement effect.</title>
        <authorList>
            <person name="Haro-Moreno J.M."/>
            <person name="Rodriguez-Valera F."/>
            <person name="Lopez-Perez M."/>
        </authorList>
    </citation>
    <scope>NUCLEOTIDE SEQUENCE [LARGE SCALE GENOMIC DNA]</scope>
    <source>
        <strain evidence="1">MED-G159</strain>
    </source>
</reference>